<protein>
    <submittedName>
        <fullName evidence="1">Uncharacterized protein</fullName>
    </submittedName>
</protein>
<gene>
    <name evidence="1" type="ORF">Apa02nite_043690</name>
</gene>
<reference evidence="1 2" key="1">
    <citation type="submission" date="2021-01" db="EMBL/GenBank/DDBJ databases">
        <title>Whole genome shotgun sequence of Actinoplanes palleronii NBRC 14916.</title>
        <authorList>
            <person name="Komaki H."/>
            <person name="Tamura T."/>
        </authorList>
    </citation>
    <scope>NUCLEOTIDE SEQUENCE [LARGE SCALE GENOMIC DNA]</scope>
    <source>
        <strain evidence="1 2">NBRC 14916</strain>
    </source>
</reference>
<accession>A0ABQ4BD05</accession>
<evidence type="ECO:0000313" key="1">
    <source>
        <dbReference type="EMBL" id="GIE68261.1"/>
    </source>
</evidence>
<comment type="caution">
    <text evidence="1">The sequence shown here is derived from an EMBL/GenBank/DDBJ whole genome shotgun (WGS) entry which is preliminary data.</text>
</comment>
<dbReference type="EMBL" id="BOMS01000057">
    <property type="protein sequence ID" value="GIE68261.1"/>
    <property type="molecule type" value="Genomic_DNA"/>
</dbReference>
<organism evidence="1 2">
    <name type="scientific">Actinoplanes palleronii</name>
    <dbReference type="NCBI Taxonomy" id="113570"/>
    <lineage>
        <taxon>Bacteria</taxon>
        <taxon>Bacillati</taxon>
        <taxon>Actinomycetota</taxon>
        <taxon>Actinomycetes</taxon>
        <taxon>Micromonosporales</taxon>
        <taxon>Micromonosporaceae</taxon>
        <taxon>Actinoplanes</taxon>
    </lineage>
</organism>
<name>A0ABQ4BD05_9ACTN</name>
<dbReference type="Proteomes" id="UP000624709">
    <property type="component" value="Unassembled WGS sequence"/>
</dbReference>
<evidence type="ECO:0000313" key="2">
    <source>
        <dbReference type="Proteomes" id="UP000624709"/>
    </source>
</evidence>
<keyword evidence="2" id="KW-1185">Reference proteome</keyword>
<dbReference type="RefSeq" id="WP_203826614.1">
    <property type="nucleotide sequence ID" value="NZ_BAAATY010000003.1"/>
</dbReference>
<sequence length="78" mass="8535">MEQRSRRTSFSPAALDVAAAQTEGMTASFIKELVRRAVLIAAEAEQDAGDDDLDHATREMLDEAQNITRSLLGSITDR</sequence>
<proteinExistence type="predicted"/>